<feature type="coiled-coil region" evidence="3">
    <location>
        <begin position="1213"/>
        <end position="1282"/>
    </location>
</feature>
<dbReference type="PANTHER" id="PTHR32258:SF6">
    <property type="entry name" value="PROTEIN NETWORKED 1A"/>
    <property type="match status" value="1"/>
</dbReference>
<evidence type="ECO:0000256" key="3">
    <source>
        <dbReference type="SAM" id="Coils"/>
    </source>
</evidence>
<gene>
    <name evidence="6" type="ORF">M569_01665</name>
</gene>
<dbReference type="GO" id="GO:0005886">
    <property type="term" value="C:plasma membrane"/>
    <property type="evidence" value="ECO:0007669"/>
    <property type="project" value="TreeGrafter"/>
</dbReference>
<feature type="coiled-coil region" evidence="3">
    <location>
        <begin position="449"/>
        <end position="518"/>
    </location>
</feature>
<evidence type="ECO:0000313" key="7">
    <source>
        <dbReference type="Proteomes" id="UP000015453"/>
    </source>
</evidence>
<protein>
    <recommendedName>
        <fullName evidence="5">NAB domain-containing protein</fullName>
    </recommendedName>
</protein>
<feature type="region of interest" description="Disordered" evidence="4">
    <location>
        <begin position="1444"/>
        <end position="1482"/>
    </location>
</feature>
<evidence type="ECO:0000256" key="2">
    <source>
        <dbReference type="ARBA" id="ARBA00038006"/>
    </source>
</evidence>
<comment type="similarity">
    <text evidence="2">Belongs to the NET family.</text>
</comment>
<feature type="coiled-coil region" evidence="3">
    <location>
        <begin position="892"/>
        <end position="919"/>
    </location>
</feature>
<keyword evidence="7" id="KW-1185">Reference proteome</keyword>
<feature type="non-terminal residue" evidence="6">
    <location>
        <position position="1"/>
    </location>
</feature>
<dbReference type="EMBL" id="AUSU01000566">
    <property type="protein sequence ID" value="EPS73098.1"/>
    <property type="molecule type" value="Genomic_DNA"/>
</dbReference>
<reference evidence="6 7" key="1">
    <citation type="journal article" date="2013" name="BMC Genomics">
        <title>The miniature genome of a carnivorous plant Genlisea aurea contains a low number of genes and short non-coding sequences.</title>
        <authorList>
            <person name="Leushkin E.V."/>
            <person name="Sutormin R.A."/>
            <person name="Nabieva E.R."/>
            <person name="Penin A.A."/>
            <person name="Kondrashov A.S."/>
            <person name="Logacheva M.D."/>
        </authorList>
    </citation>
    <scope>NUCLEOTIDE SEQUENCE [LARGE SCALE GENOMIC DNA]</scope>
</reference>
<accession>S8EB22</accession>
<dbReference type="InterPro" id="IPR051861">
    <property type="entry name" value="NET_actin-binding_domain"/>
</dbReference>
<feature type="coiled-coil region" evidence="3">
    <location>
        <begin position="612"/>
        <end position="663"/>
    </location>
</feature>
<evidence type="ECO:0000313" key="6">
    <source>
        <dbReference type="EMBL" id="EPS73098.1"/>
    </source>
</evidence>
<comment type="caution">
    <text evidence="6">The sequence shown here is derived from an EMBL/GenBank/DDBJ whole genome shotgun (WGS) entry which is preliminary data.</text>
</comment>
<dbReference type="PROSITE" id="PS51774">
    <property type="entry name" value="NAB"/>
    <property type="match status" value="1"/>
</dbReference>
<dbReference type="Pfam" id="PF07765">
    <property type="entry name" value="KIP1"/>
    <property type="match status" value="1"/>
</dbReference>
<keyword evidence="1 3" id="KW-0175">Coiled coil</keyword>
<feature type="domain" description="NAB" evidence="5">
    <location>
        <begin position="29"/>
        <end position="109"/>
    </location>
</feature>
<feature type="compositionally biased region" description="Basic and acidic residues" evidence="4">
    <location>
        <begin position="1761"/>
        <end position="1770"/>
    </location>
</feature>
<dbReference type="InterPro" id="IPR011684">
    <property type="entry name" value="NAB"/>
</dbReference>
<evidence type="ECO:0000259" key="5">
    <source>
        <dbReference type="PROSITE" id="PS51774"/>
    </source>
</evidence>
<feature type="coiled-coil region" evidence="3">
    <location>
        <begin position="228"/>
        <end position="276"/>
    </location>
</feature>
<organism evidence="6 7">
    <name type="scientific">Genlisea aurea</name>
    <dbReference type="NCBI Taxonomy" id="192259"/>
    <lineage>
        <taxon>Eukaryota</taxon>
        <taxon>Viridiplantae</taxon>
        <taxon>Streptophyta</taxon>
        <taxon>Embryophyta</taxon>
        <taxon>Tracheophyta</taxon>
        <taxon>Spermatophyta</taxon>
        <taxon>Magnoliopsida</taxon>
        <taxon>eudicotyledons</taxon>
        <taxon>Gunneridae</taxon>
        <taxon>Pentapetalae</taxon>
        <taxon>asterids</taxon>
        <taxon>lamiids</taxon>
        <taxon>Lamiales</taxon>
        <taxon>Lentibulariaceae</taxon>
        <taxon>Genlisea</taxon>
    </lineage>
</organism>
<feature type="coiled-coil region" evidence="3">
    <location>
        <begin position="323"/>
        <end position="413"/>
    </location>
</feature>
<proteinExistence type="inferred from homology"/>
<feature type="coiled-coil region" evidence="3">
    <location>
        <begin position="1619"/>
        <end position="1662"/>
    </location>
</feature>
<feature type="region of interest" description="Disordered" evidence="4">
    <location>
        <begin position="1757"/>
        <end position="1781"/>
    </location>
</feature>
<evidence type="ECO:0000256" key="1">
    <source>
        <dbReference type="ARBA" id="ARBA00023054"/>
    </source>
</evidence>
<feature type="coiled-coil region" evidence="3">
    <location>
        <begin position="758"/>
        <end position="856"/>
    </location>
</feature>
<dbReference type="Gene3D" id="1.10.287.1490">
    <property type="match status" value="1"/>
</dbReference>
<dbReference type="GO" id="GO:0051015">
    <property type="term" value="F:actin filament binding"/>
    <property type="evidence" value="ECO:0007669"/>
    <property type="project" value="TreeGrafter"/>
</dbReference>
<feature type="coiled-coil region" evidence="3">
    <location>
        <begin position="995"/>
        <end position="1046"/>
    </location>
</feature>
<sequence length="1781" mass="205005">DLVKILKLVLFLRSGIREPMSRSESRHLYSWWWNSHITPKNSKWLLENISDMDVKVKSMIKLIEEDADSFARRAEMYYEKRPELMKLVEEFYRAYRALAERYYHATGELRHAHKTLAKAFPNQVTLKLDENSSLKSVVNTDFKEHLESVLFNTDHSLQNIGRFSHKFSAEAGSVEAGSAMFPEISPTSSMDMEEQANLFDDFSFAGMQNQNILLQSPSETDKAGGGEIDSLRKSLEEMQVEKDDMLLQYQQCVEKLSRIEQELDNAMENSRRLDEEAIRYDIEVQTLRVAFLQLETEVNIGREEYLKKISHLEGMTRCFEEDKNRLGNRTIEAESQLQILQNERSRLELEKEAVVCQYQECLGKVSDLQHKISVAEDEARFFKNKAERAQIQITELRKAYADLSKEKDTFSAQYYCCTDKVSQLENDLCITKDDVRRLTSEVLVGTTKLRTAEEKCTQLEMSNKSLRVEADNLAKKIAIKDQEVSRKEEELEELQTCMKDERAQLAKVEAALQSAQDLHSKSTNDQMAIALELKNMLQVLEDKDVSKIWMEETHQVNGRDGLNLSDLSSAVPVEKKHNGIQSLMEIKEKIEKEVLHHIEISISLQNEISFLKKQTEALNSSYQSLVEELEAAGLNPNCVETSIKNLQEENSRLNQICEQERKEKGTLSKKVQELEVVLQKNATAENSLIDLDSELHSTREKMKALQESFRLLHGEKSTLVADKASLLSQLQGVTDTIHNLLERNALLENSLSSVKVELEGLRGKSKGLEEICELLKDEKSQLLAERANLIFKLEDKYSDLEKENESMQCQVETLQVSLSLEKQQRKSFRITSETRLVGLENEIHLLQEENKLKKKEYQEGLDKALKVQYEMSTLQKFMKDMEEKNGALIIECQKHVEASKLAEKLISELENENLRQQMETEILFDEIERLRFSMFQIIRSLEIGAGFASENNFDKEKIFVSKILRAIEDMKSSMCKHEDEKHNFLVEKTIFLALLEQFQSKGKEAQSINIRLEEEFEHMAERFSSLEKEKKELLKMNERLKLELCESRQDTTTLEAELGHLFVKIADLQKACDTSQDAYRQVNVETDELVKKFSDLQEEKCLGIQEFSETANTSAVCRGFWIQRINVMKLLLDDLSRRHEANSGILKEMKVLAEEQEDLLKAENVSLRNALYSLETEVQAAKECNSQMNSALQNGEKILIEMEAKLFDTEMKLQAAESSNAALCRSMDELKNDIQHDQQVQEHLRRNMLRLSEKNSLQEKEIASLNNLLRSSEIEIGALRHEIEENIIREQTLNMELEDMSSEFDLWETEASSSFLDFQVASIQEVVLKHKVQELTDACQTLENDCAVKASDIEQMKGTILFMVNEISGLKSQLNAYEPILAALKNEISLLETYTLPPKVEAENGHQKEVLEVGVDTSQTRPGNRTLVSLQDLQMKVRQMRKLMEEGGSVPTPRRRSNFRSRQDGEHRQIKSRNSFSKHEHGRKKVYLNGHYGSPKLHKVRSKVSEVRIGMLMKDIPLDEVSGIQSRGLGDQMLGPWEASPMIGGCESSGFSYRSTEMYENVVTSFDPLPTSESEMDGELCGDQLKRLTMNVEPDNRELDIMMDDRKILEGLYSDALKLELLQTRMQNLRRKVSISKNRKEFETVERQLQEAEATIVHLVDLNSQLVKNIEDCPPDEMVTPRLKEAVKTWRMKVVEQSRKGSAGIHRLQFQVQRIQHLFMELEDAKKEKQQRGGGSKFFRGGRSVVLKEFVYSGGRKMSTRRAEKEKDHPPFYCFRQPNSN</sequence>
<dbReference type="PANTHER" id="PTHR32258">
    <property type="entry name" value="PROTEIN NETWORKED 4A"/>
    <property type="match status" value="1"/>
</dbReference>
<dbReference type="OrthoDB" id="10255522at2759"/>
<name>S8EB22_9LAMI</name>
<evidence type="ECO:0000256" key="4">
    <source>
        <dbReference type="SAM" id="MobiDB-lite"/>
    </source>
</evidence>
<dbReference type="Proteomes" id="UP000015453">
    <property type="component" value="Unassembled WGS sequence"/>
</dbReference>